<evidence type="ECO:0000259" key="1">
    <source>
        <dbReference type="Pfam" id="PF03992"/>
    </source>
</evidence>
<dbReference type="Gene3D" id="3.30.70.100">
    <property type="match status" value="1"/>
</dbReference>
<evidence type="ECO:0000313" key="2">
    <source>
        <dbReference type="EMBL" id="QLJ96369.1"/>
    </source>
</evidence>
<feature type="domain" description="ABM" evidence="1">
    <location>
        <begin position="1"/>
        <end position="67"/>
    </location>
</feature>
<proteinExistence type="predicted"/>
<accession>A0A7D6CCS7</accession>
<name>A0A7D6CCS7_9ACTN</name>
<dbReference type="InterPro" id="IPR007138">
    <property type="entry name" value="ABM_dom"/>
</dbReference>
<sequence>MLIIAGSLFLDPADRDRYLAAVGDVARQARSAPGCLDFAQVADDLDPARVVIYERWESEADLLRFREAGGPELELPPIRSADVAKYRVAAVEAP</sequence>
<keyword evidence="2" id="KW-0560">Oxidoreductase</keyword>
<keyword evidence="2" id="KW-0503">Monooxygenase</keyword>
<dbReference type="GO" id="GO:0004497">
    <property type="term" value="F:monooxygenase activity"/>
    <property type="evidence" value="ECO:0007669"/>
    <property type="project" value="UniProtKB-KW"/>
</dbReference>
<reference evidence="2" key="1">
    <citation type="submission" date="2020-08" db="EMBL/GenBank/DDBJ databases">
        <title>A bifunctional nitrone conjugated secondary metabolite targeting the ribosome.</title>
        <authorList>
            <person name="Limbrick E.M."/>
            <person name="Graf M."/>
            <person name="Derewacz D.K."/>
            <person name="Nguyen F."/>
            <person name="Spraggins J.M."/>
            <person name="Wieland M."/>
            <person name="Ynigez-Gutierrez A.E."/>
            <person name="Reisman B.J."/>
            <person name="Zinshteyn B."/>
            <person name="McCulloch K."/>
            <person name="Iverson T.M."/>
            <person name="Green R."/>
            <person name="Wilson D.N."/>
            <person name="Bachmann B.O."/>
        </authorList>
    </citation>
    <scope>NUCLEOTIDE SEQUENCE</scope>
    <source>
        <strain evidence="2">Africana</strain>
    </source>
</reference>
<organism evidence="2">
    <name type="scientific">Micromonospora carbonacea</name>
    <dbReference type="NCBI Taxonomy" id="47853"/>
    <lineage>
        <taxon>Bacteria</taxon>
        <taxon>Bacillati</taxon>
        <taxon>Actinomycetota</taxon>
        <taxon>Actinomycetes</taxon>
        <taxon>Micromonosporales</taxon>
        <taxon>Micromonosporaceae</taxon>
        <taxon>Micromonospora</taxon>
    </lineage>
</organism>
<dbReference type="InterPro" id="IPR011008">
    <property type="entry name" value="Dimeric_a/b-barrel"/>
</dbReference>
<dbReference type="AlphaFoldDB" id="A0A7D6CCS7"/>
<gene>
    <name evidence="2" type="ORF">HZU44_15395</name>
</gene>
<dbReference type="SUPFAM" id="SSF54909">
    <property type="entry name" value="Dimeric alpha+beta barrel"/>
    <property type="match status" value="1"/>
</dbReference>
<dbReference type="Pfam" id="PF03992">
    <property type="entry name" value="ABM"/>
    <property type="match status" value="1"/>
</dbReference>
<dbReference type="EMBL" id="CP058905">
    <property type="protein sequence ID" value="QLJ96369.1"/>
    <property type="molecule type" value="Genomic_DNA"/>
</dbReference>
<protein>
    <submittedName>
        <fullName evidence="2">Antibiotic biosynthesis monooxygenase</fullName>
    </submittedName>
</protein>